<organism evidence="2 3">
    <name type="scientific">Caerostris extrusa</name>
    <name type="common">Bark spider</name>
    <name type="synonym">Caerostris bankana</name>
    <dbReference type="NCBI Taxonomy" id="172846"/>
    <lineage>
        <taxon>Eukaryota</taxon>
        <taxon>Metazoa</taxon>
        <taxon>Ecdysozoa</taxon>
        <taxon>Arthropoda</taxon>
        <taxon>Chelicerata</taxon>
        <taxon>Arachnida</taxon>
        <taxon>Araneae</taxon>
        <taxon>Araneomorphae</taxon>
        <taxon>Entelegynae</taxon>
        <taxon>Araneoidea</taxon>
        <taxon>Araneidae</taxon>
        <taxon>Caerostris</taxon>
    </lineage>
</organism>
<sequence>MRALPERAFKGTKKGRGEHVAKRGGNRVDTCVYGKVSQRRLLSTNIVLHFGSKDPPKYATPYLELERAVFPLTAGMDPERRGVFSEQGYPSLPHPFDQGTELCTQELLRCSRAGGCSIPEWEMGRLSQVLIRATFHPTPSDKRDREFQNFRTNLDLDSTPHPQPPPQQRMEIEGTHIQEVLTKRPIYWFMDSDQNTPSPILFLLTFSSTSLSLHFSSPLGSKEHHVGFPPTPPTPPSAASFIPPWPPGQGHSPLSSVCPLIS</sequence>
<name>A0AAV4SF21_CAEEX</name>
<dbReference type="AlphaFoldDB" id="A0AAV4SF21"/>
<comment type="caution">
    <text evidence="2">The sequence shown here is derived from an EMBL/GenBank/DDBJ whole genome shotgun (WGS) entry which is preliminary data.</text>
</comment>
<evidence type="ECO:0000313" key="3">
    <source>
        <dbReference type="Proteomes" id="UP001054945"/>
    </source>
</evidence>
<keyword evidence="3" id="KW-1185">Reference proteome</keyword>
<proteinExistence type="predicted"/>
<dbReference type="Proteomes" id="UP001054945">
    <property type="component" value="Unassembled WGS sequence"/>
</dbReference>
<accession>A0AAV4SF21</accession>
<evidence type="ECO:0000256" key="1">
    <source>
        <dbReference type="SAM" id="MobiDB-lite"/>
    </source>
</evidence>
<protein>
    <submittedName>
        <fullName evidence="2">Uncharacterized protein</fullName>
    </submittedName>
</protein>
<feature type="region of interest" description="Disordered" evidence="1">
    <location>
        <begin position="1"/>
        <end position="21"/>
    </location>
</feature>
<feature type="region of interest" description="Disordered" evidence="1">
    <location>
        <begin position="222"/>
        <end position="246"/>
    </location>
</feature>
<dbReference type="EMBL" id="BPLR01009455">
    <property type="protein sequence ID" value="GIY32092.1"/>
    <property type="molecule type" value="Genomic_DNA"/>
</dbReference>
<gene>
    <name evidence="2" type="ORF">CEXT_821</name>
</gene>
<evidence type="ECO:0000313" key="2">
    <source>
        <dbReference type="EMBL" id="GIY32092.1"/>
    </source>
</evidence>
<reference evidence="2 3" key="1">
    <citation type="submission" date="2021-06" db="EMBL/GenBank/DDBJ databases">
        <title>Caerostris extrusa draft genome.</title>
        <authorList>
            <person name="Kono N."/>
            <person name="Arakawa K."/>
        </authorList>
    </citation>
    <scope>NUCLEOTIDE SEQUENCE [LARGE SCALE GENOMIC DNA]</scope>
</reference>